<dbReference type="PANTHER" id="PTHR42818:SF1">
    <property type="entry name" value="SULFOPYRUVATE DECARBOXYLASE"/>
    <property type="match status" value="1"/>
</dbReference>
<dbReference type="GO" id="GO:0030976">
    <property type="term" value="F:thiamine pyrophosphate binding"/>
    <property type="evidence" value="ECO:0007669"/>
    <property type="project" value="InterPro"/>
</dbReference>
<keyword evidence="2" id="KW-0456">Lyase</keyword>
<dbReference type="InterPro" id="IPR051818">
    <property type="entry name" value="TPP_dependent_decarboxylase"/>
</dbReference>
<dbReference type="Proteomes" id="UP000295023">
    <property type="component" value="Unassembled WGS sequence"/>
</dbReference>
<dbReference type="GO" id="GO:0044281">
    <property type="term" value="P:small molecule metabolic process"/>
    <property type="evidence" value="ECO:0007669"/>
    <property type="project" value="UniProtKB-ARBA"/>
</dbReference>
<dbReference type="EMBL" id="SKBM01000014">
    <property type="protein sequence ID" value="TCZ59777.1"/>
    <property type="molecule type" value="Genomic_DNA"/>
</dbReference>
<keyword evidence="5" id="KW-1185">Reference proteome</keyword>
<proteinExistence type="predicted"/>
<evidence type="ECO:0000313" key="5">
    <source>
        <dbReference type="Proteomes" id="UP000295023"/>
    </source>
</evidence>
<accession>A0A4R4DFT1</accession>
<dbReference type="PANTHER" id="PTHR42818">
    <property type="entry name" value="SULFOPYRUVATE DECARBOXYLASE SUBUNIT ALPHA"/>
    <property type="match status" value="1"/>
</dbReference>
<dbReference type="OrthoDB" id="6843902at2"/>
<dbReference type="AlphaFoldDB" id="A0A4R4DFT1"/>
<keyword evidence="1" id="KW-0210">Decarboxylase</keyword>
<organism evidence="4 5">
    <name type="scientific">Roseicella aquatilis</name>
    <dbReference type="NCBI Taxonomy" id="2527868"/>
    <lineage>
        <taxon>Bacteria</taxon>
        <taxon>Pseudomonadati</taxon>
        <taxon>Pseudomonadota</taxon>
        <taxon>Alphaproteobacteria</taxon>
        <taxon>Acetobacterales</taxon>
        <taxon>Roseomonadaceae</taxon>
        <taxon>Roseicella</taxon>
    </lineage>
</organism>
<evidence type="ECO:0000313" key="4">
    <source>
        <dbReference type="EMBL" id="TCZ59777.1"/>
    </source>
</evidence>
<dbReference type="SUPFAM" id="SSF52518">
    <property type="entry name" value="Thiamin diphosphate-binding fold (THDP-binding)"/>
    <property type="match status" value="1"/>
</dbReference>
<gene>
    <name evidence="4" type="ORF">EXY23_15605</name>
</gene>
<dbReference type="GO" id="GO:0016831">
    <property type="term" value="F:carboxy-lyase activity"/>
    <property type="evidence" value="ECO:0007669"/>
    <property type="project" value="UniProtKB-KW"/>
</dbReference>
<dbReference type="InterPro" id="IPR029061">
    <property type="entry name" value="THDP-binding"/>
</dbReference>
<name>A0A4R4DFT1_9PROT</name>
<reference evidence="4 5" key="1">
    <citation type="submission" date="2019-03" db="EMBL/GenBank/DDBJ databases">
        <title>Paracraurococcus aquatilis NE82 genome sequence.</title>
        <authorList>
            <person name="Zhao Y."/>
            <person name="Du Z."/>
        </authorList>
    </citation>
    <scope>NUCLEOTIDE SEQUENCE [LARGE SCALE GENOMIC DNA]</scope>
    <source>
        <strain evidence="4 5">NE82</strain>
    </source>
</reference>
<evidence type="ECO:0000256" key="2">
    <source>
        <dbReference type="ARBA" id="ARBA00023239"/>
    </source>
</evidence>
<dbReference type="Pfam" id="PF02775">
    <property type="entry name" value="TPP_enzyme_C"/>
    <property type="match status" value="1"/>
</dbReference>
<protein>
    <submittedName>
        <fullName evidence="4">Aldehyde dehydrogenase</fullName>
    </submittedName>
</protein>
<dbReference type="Gene3D" id="3.40.50.970">
    <property type="match status" value="1"/>
</dbReference>
<evidence type="ECO:0000256" key="1">
    <source>
        <dbReference type="ARBA" id="ARBA00022793"/>
    </source>
</evidence>
<dbReference type="InterPro" id="IPR011766">
    <property type="entry name" value="TPP_enzyme_TPP-bd"/>
</dbReference>
<feature type="domain" description="Thiamine pyrophosphate enzyme TPP-binding" evidence="3">
    <location>
        <begin position="47"/>
        <end position="160"/>
    </location>
</feature>
<comment type="caution">
    <text evidence="4">The sequence shown here is derived from an EMBL/GenBank/DDBJ whole genome shotgun (WGS) entry which is preliminary data.</text>
</comment>
<sequence length="198" mass="20727">MAQSGKLERRSVVRALLEDRGDMLAIGGLGAPAWDITAAGDSPLNLPLWGGMGGAAMMGLGLALAQPDRRVLVVTGDGEMLMGIGSLATIATKQPRNLSVVVLDNEHYGETGMQETATRHGVDLAGMARAAGIADSRRVETPEQVLALRDAIRAGQGPLFAQVKIDAASLPLVLPPREAAILQARMREAILGPEAHLQ</sequence>
<evidence type="ECO:0000259" key="3">
    <source>
        <dbReference type="Pfam" id="PF02775"/>
    </source>
</evidence>